<accession>A0A822YY11</accession>
<keyword evidence="1" id="KW-1133">Transmembrane helix</keyword>
<organism evidence="2 3">
    <name type="scientific">Nelumbo nucifera</name>
    <name type="common">Sacred lotus</name>
    <dbReference type="NCBI Taxonomy" id="4432"/>
    <lineage>
        <taxon>Eukaryota</taxon>
        <taxon>Viridiplantae</taxon>
        <taxon>Streptophyta</taxon>
        <taxon>Embryophyta</taxon>
        <taxon>Tracheophyta</taxon>
        <taxon>Spermatophyta</taxon>
        <taxon>Magnoliopsida</taxon>
        <taxon>Proteales</taxon>
        <taxon>Nelumbonaceae</taxon>
        <taxon>Nelumbo</taxon>
    </lineage>
</organism>
<evidence type="ECO:0000256" key="1">
    <source>
        <dbReference type="SAM" id="Phobius"/>
    </source>
</evidence>
<dbReference type="AlphaFoldDB" id="A0A822YY11"/>
<gene>
    <name evidence="2" type="ORF">HUJ06_007734</name>
</gene>
<keyword evidence="1" id="KW-0812">Transmembrane</keyword>
<evidence type="ECO:0000313" key="2">
    <source>
        <dbReference type="EMBL" id="DAD37093.1"/>
    </source>
</evidence>
<reference evidence="2 3" key="1">
    <citation type="journal article" date="2020" name="Mol. Biol. Evol.">
        <title>Distinct Expression and Methylation Patterns for Genes with Different Fates following a Single Whole-Genome Duplication in Flowering Plants.</title>
        <authorList>
            <person name="Shi T."/>
            <person name="Rahmani R.S."/>
            <person name="Gugger P.F."/>
            <person name="Wang M."/>
            <person name="Li H."/>
            <person name="Zhang Y."/>
            <person name="Li Z."/>
            <person name="Wang Q."/>
            <person name="Van de Peer Y."/>
            <person name="Marchal K."/>
            <person name="Chen J."/>
        </authorList>
    </citation>
    <scope>NUCLEOTIDE SEQUENCE [LARGE SCALE GENOMIC DNA]</scope>
    <source>
        <tissue evidence="2">Leaf</tissue>
    </source>
</reference>
<feature type="transmembrane region" description="Helical" evidence="1">
    <location>
        <begin position="138"/>
        <end position="156"/>
    </location>
</feature>
<dbReference type="EMBL" id="DUZY01000004">
    <property type="protein sequence ID" value="DAD37093.1"/>
    <property type="molecule type" value="Genomic_DNA"/>
</dbReference>
<comment type="caution">
    <text evidence="2">The sequence shown here is derived from an EMBL/GenBank/DDBJ whole genome shotgun (WGS) entry which is preliminary data.</text>
</comment>
<dbReference type="Proteomes" id="UP000607653">
    <property type="component" value="Unassembled WGS sequence"/>
</dbReference>
<proteinExistence type="predicted"/>
<evidence type="ECO:0000313" key="3">
    <source>
        <dbReference type="Proteomes" id="UP000607653"/>
    </source>
</evidence>
<sequence length="158" mass="18048">MSNNQTKKAPLHYAMSNFNWTTKALLFKIPYAMINNRTKKAPPFKLPCATSNCNRMKKVDSNGCLLLSQVLVNMLGKCTSTMQSFQLAVPMNFYNEDISTTVYLENHIGELKELVVDLDHRIKAMEFSQHAVVEGLKTMRVLLIVFIVAFIGMYMYKI</sequence>
<keyword evidence="1" id="KW-0472">Membrane</keyword>
<name>A0A822YY11_NELNU</name>
<keyword evidence="3" id="KW-1185">Reference proteome</keyword>
<protein>
    <submittedName>
        <fullName evidence="2">Uncharacterized protein</fullName>
    </submittedName>
</protein>